<evidence type="ECO:0000256" key="1">
    <source>
        <dbReference type="SAM" id="Phobius"/>
    </source>
</evidence>
<dbReference type="AlphaFoldDB" id="A0A4Q0MI76"/>
<feature type="transmembrane region" description="Helical" evidence="1">
    <location>
        <begin position="122"/>
        <end position="143"/>
    </location>
</feature>
<feature type="transmembrane region" description="Helical" evidence="1">
    <location>
        <begin position="193"/>
        <end position="213"/>
    </location>
</feature>
<proteinExistence type="predicted"/>
<gene>
    <name evidence="2" type="ORF">EK403_10490</name>
</gene>
<dbReference type="OrthoDB" id="8074305at2"/>
<protein>
    <submittedName>
        <fullName evidence="2">Uncharacterized protein</fullName>
    </submittedName>
</protein>
<evidence type="ECO:0000313" key="3">
    <source>
        <dbReference type="Proteomes" id="UP000289708"/>
    </source>
</evidence>
<keyword evidence="1" id="KW-0472">Membrane</keyword>
<evidence type="ECO:0000313" key="2">
    <source>
        <dbReference type="EMBL" id="RXF73260.1"/>
    </source>
</evidence>
<keyword evidence="1" id="KW-0812">Transmembrane</keyword>
<feature type="transmembrane region" description="Helical" evidence="1">
    <location>
        <begin position="155"/>
        <end position="173"/>
    </location>
</feature>
<organism evidence="2 3">
    <name type="scientific">Hansschlegelia zhihuaiae</name>
    <dbReference type="NCBI Taxonomy" id="405005"/>
    <lineage>
        <taxon>Bacteria</taxon>
        <taxon>Pseudomonadati</taxon>
        <taxon>Pseudomonadota</taxon>
        <taxon>Alphaproteobacteria</taxon>
        <taxon>Hyphomicrobiales</taxon>
        <taxon>Methylopilaceae</taxon>
        <taxon>Hansschlegelia</taxon>
    </lineage>
</organism>
<feature type="transmembrane region" description="Helical" evidence="1">
    <location>
        <begin position="52"/>
        <end position="77"/>
    </location>
</feature>
<feature type="transmembrane region" description="Helical" evidence="1">
    <location>
        <begin position="84"/>
        <end position="102"/>
    </location>
</feature>
<accession>A0A4Q0MI76</accession>
<keyword evidence="1" id="KW-1133">Transmembrane helix</keyword>
<dbReference type="EMBL" id="RYFI01000009">
    <property type="protein sequence ID" value="RXF73260.1"/>
    <property type="molecule type" value="Genomic_DNA"/>
</dbReference>
<dbReference type="Proteomes" id="UP000289708">
    <property type="component" value="Unassembled WGS sequence"/>
</dbReference>
<dbReference type="RefSeq" id="WP_128777453.1">
    <property type="nucleotide sequence ID" value="NZ_RYFI01000009.1"/>
</dbReference>
<sequence>MDPPMETPTAVEDGRSALARIGTVAALAILLGVGVQALVLAAKILAGGEPSLAGVLADAAAGVAWATVVCAGAAIGVSISRAPAIAAGLIAALFAPLAVAAAKAANQVMTAAIGVVGKPAAASLVAISAVKAVEYGLLGFLLASLARRGAETAGPYLGAGAAVGLVFGAGVLALKSGAGAAAAELAATAINEIVFPIGCAAVVYAGAVASRAMR</sequence>
<name>A0A4Q0MI76_9HYPH</name>
<feature type="transmembrane region" description="Helical" evidence="1">
    <location>
        <begin position="21"/>
        <end position="46"/>
    </location>
</feature>
<reference evidence="2 3" key="1">
    <citation type="submission" date="2018-12" db="EMBL/GenBank/DDBJ databases">
        <title>bacterium Hansschlegelia zhihuaiae S113.</title>
        <authorList>
            <person name="He J."/>
        </authorList>
    </citation>
    <scope>NUCLEOTIDE SEQUENCE [LARGE SCALE GENOMIC DNA]</scope>
    <source>
        <strain evidence="2 3">S 113</strain>
    </source>
</reference>
<keyword evidence="3" id="KW-1185">Reference proteome</keyword>
<comment type="caution">
    <text evidence="2">The sequence shown here is derived from an EMBL/GenBank/DDBJ whole genome shotgun (WGS) entry which is preliminary data.</text>
</comment>